<name>A0ABW3DBJ4_9BACL</name>
<organism evidence="1 2">
    <name type="scientific">Paenibacillus residui</name>
    <dbReference type="NCBI Taxonomy" id="629724"/>
    <lineage>
        <taxon>Bacteria</taxon>
        <taxon>Bacillati</taxon>
        <taxon>Bacillota</taxon>
        <taxon>Bacilli</taxon>
        <taxon>Bacillales</taxon>
        <taxon>Paenibacillaceae</taxon>
        <taxon>Paenibacillus</taxon>
    </lineage>
</organism>
<comment type="caution">
    <text evidence="1">The sequence shown here is derived from an EMBL/GenBank/DDBJ whole genome shotgun (WGS) entry which is preliminary data.</text>
</comment>
<gene>
    <name evidence="1" type="ORF">ACFQ03_16090</name>
</gene>
<protein>
    <submittedName>
        <fullName evidence="1">Uncharacterized protein</fullName>
    </submittedName>
</protein>
<keyword evidence="2" id="KW-1185">Reference proteome</keyword>
<evidence type="ECO:0000313" key="2">
    <source>
        <dbReference type="Proteomes" id="UP001597120"/>
    </source>
</evidence>
<reference evidence="2" key="1">
    <citation type="journal article" date="2019" name="Int. J. Syst. Evol. Microbiol.">
        <title>The Global Catalogue of Microorganisms (GCM) 10K type strain sequencing project: providing services to taxonomists for standard genome sequencing and annotation.</title>
        <authorList>
            <consortium name="The Broad Institute Genomics Platform"/>
            <consortium name="The Broad Institute Genome Sequencing Center for Infectious Disease"/>
            <person name="Wu L."/>
            <person name="Ma J."/>
        </authorList>
    </citation>
    <scope>NUCLEOTIDE SEQUENCE [LARGE SCALE GENOMIC DNA]</scope>
    <source>
        <strain evidence="2">CCUG 57263</strain>
    </source>
</reference>
<sequence>MPEINHIHLATDKGEIYCCLRNRVVVLDEDHRSRFCSSCKMYNGDAGGKGVECVWNDQRDVSDPHLVTDPYKEWVENQKRKDSAFPSTNPSSFATI</sequence>
<dbReference type="EMBL" id="JBHTIU010000053">
    <property type="protein sequence ID" value="MFD0870676.1"/>
    <property type="molecule type" value="Genomic_DNA"/>
</dbReference>
<evidence type="ECO:0000313" key="1">
    <source>
        <dbReference type="EMBL" id="MFD0870676.1"/>
    </source>
</evidence>
<proteinExistence type="predicted"/>
<dbReference type="RefSeq" id="WP_150960066.1">
    <property type="nucleotide sequence ID" value="NZ_JBHTIU010000053.1"/>
</dbReference>
<accession>A0ABW3DBJ4</accession>
<dbReference type="Proteomes" id="UP001597120">
    <property type="component" value="Unassembled WGS sequence"/>
</dbReference>